<proteinExistence type="predicted"/>
<dbReference type="EMBL" id="CM056809">
    <property type="protein sequence ID" value="KAJ8647934.1"/>
    <property type="molecule type" value="Genomic_DNA"/>
</dbReference>
<evidence type="ECO:0000313" key="1">
    <source>
        <dbReference type="EMBL" id="KAJ8647934.1"/>
    </source>
</evidence>
<comment type="caution">
    <text evidence="1">The sequence shown here is derived from an EMBL/GenBank/DDBJ whole genome shotgun (WGS) entry which is preliminary data.</text>
</comment>
<evidence type="ECO:0000313" key="2">
    <source>
        <dbReference type="Proteomes" id="UP001234297"/>
    </source>
</evidence>
<keyword evidence="2" id="KW-1185">Reference proteome</keyword>
<organism evidence="1 2">
    <name type="scientific">Persea americana</name>
    <name type="common">Avocado</name>
    <dbReference type="NCBI Taxonomy" id="3435"/>
    <lineage>
        <taxon>Eukaryota</taxon>
        <taxon>Viridiplantae</taxon>
        <taxon>Streptophyta</taxon>
        <taxon>Embryophyta</taxon>
        <taxon>Tracheophyta</taxon>
        <taxon>Spermatophyta</taxon>
        <taxon>Magnoliopsida</taxon>
        <taxon>Magnoliidae</taxon>
        <taxon>Laurales</taxon>
        <taxon>Lauraceae</taxon>
        <taxon>Persea</taxon>
    </lineage>
</organism>
<dbReference type="Proteomes" id="UP001234297">
    <property type="component" value="Chromosome 1"/>
</dbReference>
<name>A0ACC2MQB8_PERAE</name>
<gene>
    <name evidence="1" type="ORF">MRB53_000957</name>
</gene>
<sequence>MLEMVGRSMSRLSVLRNPQIQRRLSRKPAIQESLHLPQLFSLDRGLGFRQLIFREKAKRVLPAVRPGSNSQRLIPRLNRILEERVKDREMIAKEIKEKGNGGERASFDEGLFPFICKRPLSFPFIHSMQQLRRDQS</sequence>
<accession>A0ACC2MQB8</accession>
<reference evidence="1 2" key="1">
    <citation type="journal article" date="2022" name="Hortic Res">
        <title>A haplotype resolved chromosomal level avocado genome allows analysis of novel avocado genes.</title>
        <authorList>
            <person name="Nath O."/>
            <person name="Fletcher S.J."/>
            <person name="Hayward A."/>
            <person name="Shaw L.M."/>
            <person name="Masouleh A.K."/>
            <person name="Furtado A."/>
            <person name="Henry R.J."/>
            <person name="Mitter N."/>
        </authorList>
    </citation>
    <scope>NUCLEOTIDE SEQUENCE [LARGE SCALE GENOMIC DNA]</scope>
    <source>
        <strain evidence="2">cv. Hass</strain>
    </source>
</reference>
<protein>
    <submittedName>
        <fullName evidence="1">Uncharacterized protein</fullName>
    </submittedName>
</protein>